<comment type="caution">
    <text evidence="1">The sequence shown here is derived from an EMBL/GenBank/DDBJ whole genome shotgun (WGS) entry which is preliminary data.</text>
</comment>
<organism evidence="1">
    <name type="scientific">marine sediment metagenome</name>
    <dbReference type="NCBI Taxonomy" id="412755"/>
    <lineage>
        <taxon>unclassified sequences</taxon>
        <taxon>metagenomes</taxon>
        <taxon>ecological metagenomes</taxon>
    </lineage>
</organism>
<accession>A0A0F9J7I1</accession>
<feature type="non-terminal residue" evidence="1">
    <location>
        <position position="1"/>
    </location>
</feature>
<dbReference type="SUPFAM" id="SSF53850">
    <property type="entry name" value="Periplasmic binding protein-like II"/>
    <property type="match status" value="1"/>
</dbReference>
<dbReference type="AlphaFoldDB" id="A0A0F9J7I1"/>
<dbReference type="EMBL" id="LAZR01017101">
    <property type="protein sequence ID" value="KKM01791.1"/>
    <property type="molecule type" value="Genomic_DNA"/>
</dbReference>
<gene>
    <name evidence="1" type="ORF">LCGC14_1790930</name>
</gene>
<reference evidence="1" key="1">
    <citation type="journal article" date="2015" name="Nature">
        <title>Complex archaea that bridge the gap between prokaryotes and eukaryotes.</title>
        <authorList>
            <person name="Spang A."/>
            <person name="Saw J.H."/>
            <person name="Jorgensen S.L."/>
            <person name="Zaremba-Niedzwiedzka K."/>
            <person name="Martijn J."/>
            <person name="Lind A.E."/>
            <person name="van Eijk R."/>
            <person name="Schleper C."/>
            <person name="Guy L."/>
            <person name="Ettema T.J."/>
        </authorList>
    </citation>
    <scope>NUCLEOTIDE SEQUENCE</scope>
</reference>
<name>A0A0F9J7I1_9ZZZZ</name>
<sequence length="42" mass="4920">HIENDEMSQLIVEVDLEGKDLDGVVAAWMKKNEARWKGWIKH</sequence>
<evidence type="ECO:0000313" key="1">
    <source>
        <dbReference type="EMBL" id="KKM01791.1"/>
    </source>
</evidence>
<protein>
    <recommendedName>
        <fullName evidence="2">ABC-type glycine betaine transport system substrate-binding domain-containing protein</fullName>
    </recommendedName>
</protein>
<proteinExistence type="predicted"/>
<evidence type="ECO:0008006" key="2">
    <source>
        <dbReference type="Google" id="ProtNLM"/>
    </source>
</evidence>